<dbReference type="AlphaFoldDB" id="A0A0D8ZSM3"/>
<name>A0A0D8ZSM3_9CYAN</name>
<dbReference type="InterPro" id="IPR004360">
    <property type="entry name" value="Glyas_Fos-R_dOase_dom"/>
</dbReference>
<evidence type="ECO:0000259" key="2">
    <source>
        <dbReference type="PROSITE" id="PS51819"/>
    </source>
</evidence>
<dbReference type="PANTHER" id="PTHR43048:SF4">
    <property type="entry name" value="RING-CLEAVING DIOXYGENASE-RELATED"/>
    <property type="match status" value="1"/>
</dbReference>
<evidence type="ECO:0000313" key="3">
    <source>
        <dbReference type="EMBL" id="KJH71735.1"/>
    </source>
</evidence>
<organism evidence="3 4">
    <name type="scientific">Aliterella atlantica CENA595</name>
    <dbReference type="NCBI Taxonomy" id="1618023"/>
    <lineage>
        <taxon>Bacteria</taxon>
        <taxon>Bacillati</taxon>
        <taxon>Cyanobacteriota</taxon>
        <taxon>Cyanophyceae</taxon>
        <taxon>Chroococcidiopsidales</taxon>
        <taxon>Aliterellaceae</taxon>
        <taxon>Aliterella</taxon>
    </lineage>
</organism>
<keyword evidence="1" id="KW-0479">Metal-binding</keyword>
<dbReference type="EMBL" id="JYON01000009">
    <property type="protein sequence ID" value="KJH71735.1"/>
    <property type="molecule type" value="Genomic_DNA"/>
</dbReference>
<dbReference type="RefSeq" id="WP_045054535.1">
    <property type="nucleotide sequence ID" value="NZ_CAWMDP010000042.1"/>
</dbReference>
<dbReference type="SUPFAM" id="SSF54593">
    <property type="entry name" value="Glyoxalase/Bleomycin resistance protein/Dihydroxybiphenyl dioxygenase"/>
    <property type="match status" value="1"/>
</dbReference>
<protein>
    <submittedName>
        <fullName evidence="3">Glyoxalase/bleomycin resistance protein/dioxygenase</fullName>
    </submittedName>
</protein>
<dbReference type="STRING" id="1618023.UH38_10055"/>
<accession>A0A0D8ZSM3</accession>
<dbReference type="PANTHER" id="PTHR43048">
    <property type="entry name" value="METHYLMALONYL-COA EPIMERASE"/>
    <property type="match status" value="1"/>
</dbReference>
<dbReference type="Gene3D" id="3.10.180.10">
    <property type="entry name" value="2,3-Dihydroxybiphenyl 1,2-Dioxygenase, domain 1"/>
    <property type="match status" value="1"/>
</dbReference>
<keyword evidence="4" id="KW-1185">Reference proteome</keyword>
<dbReference type="Pfam" id="PF00903">
    <property type="entry name" value="Glyoxalase"/>
    <property type="match status" value="1"/>
</dbReference>
<dbReference type="GO" id="GO:0051213">
    <property type="term" value="F:dioxygenase activity"/>
    <property type="evidence" value="ECO:0007669"/>
    <property type="project" value="UniProtKB-KW"/>
</dbReference>
<feature type="domain" description="VOC" evidence="2">
    <location>
        <begin position="4"/>
        <end position="129"/>
    </location>
</feature>
<dbReference type="InterPro" id="IPR037523">
    <property type="entry name" value="VOC_core"/>
</dbReference>
<reference evidence="3" key="1">
    <citation type="submission" date="2015-02" db="EMBL/GenBank/DDBJ databases">
        <title>Draft genome of a novel marine cyanobacterium (Chroococcales) isolated from South Atlantic Ocean.</title>
        <authorList>
            <person name="Rigonato J."/>
            <person name="Alvarenga D.O."/>
            <person name="Branco L.H."/>
            <person name="Varani A.M."/>
            <person name="Brandini F.P."/>
            <person name="Fiore M.F."/>
        </authorList>
    </citation>
    <scope>NUCLEOTIDE SEQUENCE [LARGE SCALE GENOMIC DNA]</scope>
    <source>
        <strain evidence="3">CENA595</strain>
    </source>
</reference>
<dbReference type="Proteomes" id="UP000032452">
    <property type="component" value="Unassembled WGS sequence"/>
</dbReference>
<gene>
    <name evidence="3" type="ORF">UH38_10055</name>
</gene>
<dbReference type="GO" id="GO:0046491">
    <property type="term" value="P:L-methylmalonyl-CoA metabolic process"/>
    <property type="evidence" value="ECO:0007669"/>
    <property type="project" value="TreeGrafter"/>
</dbReference>
<dbReference type="PATRIC" id="fig|1618023.3.peg.3768"/>
<comment type="caution">
    <text evidence="3">The sequence shown here is derived from an EMBL/GenBank/DDBJ whole genome shotgun (WGS) entry which is preliminary data.</text>
</comment>
<evidence type="ECO:0000256" key="1">
    <source>
        <dbReference type="ARBA" id="ARBA00022723"/>
    </source>
</evidence>
<dbReference type="OrthoDB" id="9796521at2"/>
<dbReference type="GO" id="GO:0046872">
    <property type="term" value="F:metal ion binding"/>
    <property type="evidence" value="ECO:0007669"/>
    <property type="project" value="UniProtKB-KW"/>
</dbReference>
<dbReference type="InterPro" id="IPR029068">
    <property type="entry name" value="Glyas_Bleomycin-R_OHBP_Dase"/>
</dbReference>
<keyword evidence="3" id="KW-0223">Dioxygenase</keyword>
<dbReference type="InterPro" id="IPR051785">
    <property type="entry name" value="MMCE/EMCE_epimerase"/>
</dbReference>
<keyword evidence="3" id="KW-0560">Oxidoreductase</keyword>
<dbReference type="PROSITE" id="PS51819">
    <property type="entry name" value="VOC"/>
    <property type="match status" value="1"/>
</dbReference>
<evidence type="ECO:0000313" key="4">
    <source>
        <dbReference type="Proteomes" id="UP000032452"/>
    </source>
</evidence>
<proteinExistence type="predicted"/>
<dbReference type="GO" id="GO:0004493">
    <property type="term" value="F:methylmalonyl-CoA epimerase activity"/>
    <property type="evidence" value="ECO:0007669"/>
    <property type="project" value="TreeGrafter"/>
</dbReference>
<sequence>MEVKISYTRLLVADLQACFEFYRDVMEFKVVMEALADGYAEFTTPDMRLSLFRRQEMAEMISNDRQPLTVECQDRVALIFTIPDLDSAYQELKAKGAQFVTEPLNNPYYSLKTVYLRDPDGTLIGLFQPVV</sequence>